<name>A0A392W3B4_9FABA</name>
<accession>A0A392W3B4</accession>
<proteinExistence type="predicted"/>
<organism evidence="2 3">
    <name type="scientific">Trifolium medium</name>
    <dbReference type="NCBI Taxonomy" id="97028"/>
    <lineage>
        <taxon>Eukaryota</taxon>
        <taxon>Viridiplantae</taxon>
        <taxon>Streptophyta</taxon>
        <taxon>Embryophyta</taxon>
        <taxon>Tracheophyta</taxon>
        <taxon>Spermatophyta</taxon>
        <taxon>Magnoliopsida</taxon>
        <taxon>eudicotyledons</taxon>
        <taxon>Gunneridae</taxon>
        <taxon>Pentapetalae</taxon>
        <taxon>rosids</taxon>
        <taxon>fabids</taxon>
        <taxon>Fabales</taxon>
        <taxon>Fabaceae</taxon>
        <taxon>Papilionoideae</taxon>
        <taxon>50 kb inversion clade</taxon>
        <taxon>NPAAA clade</taxon>
        <taxon>Hologalegina</taxon>
        <taxon>IRL clade</taxon>
        <taxon>Trifolieae</taxon>
        <taxon>Trifolium</taxon>
    </lineage>
</organism>
<protein>
    <submittedName>
        <fullName evidence="2">Uncharacterized protein</fullName>
    </submittedName>
</protein>
<keyword evidence="3" id="KW-1185">Reference proteome</keyword>
<feature type="compositionally biased region" description="Polar residues" evidence="1">
    <location>
        <begin position="43"/>
        <end position="53"/>
    </location>
</feature>
<comment type="caution">
    <text evidence="2">The sequence shown here is derived from an EMBL/GenBank/DDBJ whole genome shotgun (WGS) entry which is preliminary data.</text>
</comment>
<reference evidence="2 3" key="1">
    <citation type="journal article" date="2018" name="Front. Plant Sci.">
        <title>Red Clover (Trifolium pratense) and Zigzag Clover (T. medium) - A Picture of Genomic Similarities and Differences.</title>
        <authorList>
            <person name="Dluhosova J."/>
            <person name="Istvanek J."/>
            <person name="Nedelnik J."/>
            <person name="Repkova J."/>
        </authorList>
    </citation>
    <scope>NUCLEOTIDE SEQUENCE [LARGE SCALE GENOMIC DNA]</scope>
    <source>
        <strain evidence="3">cv. 10/8</strain>
        <tissue evidence="2">Leaf</tissue>
    </source>
</reference>
<feature type="compositionally biased region" description="Polar residues" evidence="1">
    <location>
        <begin position="1"/>
        <end position="29"/>
    </location>
</feature>
<dbReference type="Proteomes" id="UP000265520">
    <property type="component" value="Unassembled WGS sequence"/>
</dbReference>
<sequence>MQNRLNPSIPEVQQNQAVGRNPQSSSYQPDQFLEDEYRPHNNVAMNTNIDMPD</sequence>
<dbReference type="AlphaFoldDB" id="A0A392W3B4"/>
<dbReference type="EMBL" id="LXQA011366810">
    <property type="protein sequence ID" value="MCI94797.1"/>
    <property type="molecule type" value="Genomic_DNA"/>
</dbReference>
<evidence type="ECO:0000313" key="2">
    <source>
        <dbReference type="EMBL" id="MCI94797.1"/>
    </source>
</evidence>
<feature type="non-terminal residue" evidence="2">
    <location>
        <position position="53"/>
    </location>
</feature>
<feature type="region of interest" description="Disordered" evidence="1">
    <location>
        <begin position="1"/>
        <end position="53"/>
    </location>
</feature>
<evidence type="ECO:0000313" key="3">
    <source>
        <dbReference type="Proteomes" id="UP000265520"/>
    </source>
</evidence>
<evidence type="ECO:0000256" key="1">
    <source>
        <dbReference type="SAM" id="MobiDB-lite"/>
    </source>
</evidence>